<sequence>MILINLVAIPTVTQVAVTVLGTIPVTTLVAMTTRLTTDHPHSGHDGSRPHDHASGHRTTRLTMPMVATTEAGPMTTLVATEPHG</sequence>
<proteinExistence type="predicted"/>
<evidence type="ECO:0000313" key="3">
    <source>
        <dbReference type="Proteomes" id="UP000233556"/>
    </source>
</evidence>
<name>A0A2I0SZR1_LIMLA</name>
<keyword evidence="3" id="KW-1185">Reference proteome</keyword>
<protein>
    <submittedName>
        <fullName evidence="2">Uncharacterized protein</fullName>
    </submittedName>
</protein>
<dbReference type="AlphaFoldDB" id="A0A2I0SZR1"/>
<evidence type="ECO:0000313" key="2">
    <source>
        <dbReference type="EMBL" id="PKU27038.1"/>
    </source>
</evidence>
<feature type="region of interest" description="Disordered" evidence="1">
    <location>
        <begin position="36"/>
        <end position="84"/>
    </location>
</feature>
<gene>
    <name evidence="2" type="ORF">llap_22659</name>
</gene>
<accession>A0A2I0SZR1</accession>
<dbReference type="EMBL" id="KZ532373">
    <property type="protein sequence ID" value="PKU27038.1"/>
    <property type="molecule type" value="Genomic_DNA"/>
</dbReference>
<reference evidence="3" key="2">
    <citation type="submission" date="2017-12" db="EMBL/GenBank/DDBJ databases">
        <title>Genome sequence of the Bar-tailed Godwit (Limosa lapponica baueri).</title>
        <authorList>
            <person name="Lima N.C.B."/>
            <person name="Parody-Merino A.M."/>
            <person name="Battley P.F."/>
            <person name="Fidler A.E."/>
            <person name="Prosdocimi F."/>
        </authorList>
    </citation>
    <scope>NUCLEOTIDE SEQUENCE [LARGE SCALE GENOMIC DNA]</scope>
</reference>
<reference evidence="3" key="1">
    <citation type="submission" date="2017-11" db="EMBL/GenBank/DDBJ databases">
        <authorList>
            <person name="Lima N.C."/>
            <person name="Parody-Merino A.M."/>
            <person name="Battley P.F."/>
            <person name="Fidler A.E."/>
            <person name="Prosdocimi F."/>
        </authorList>
    </citation>
    <scope>NUCLEOTIDE SEQUENCE [LARGE SCALE GENOMIC DNA]</scope>
</reference>
<evidence type="ECO:0000256" key="1">
    <source>
        <dbReference type="SAM" id="MobiDB-lite"/>
    </source>
</evidence>
<feature type="compositionally biased region" description="Basic and acidic residues" evidence="1">
    <location>
        <begin position="36"/>
        <end position="54"/>
    </location>
</feature>
<dbReference type="Proteomes" id="UP000233556">
    <property type="component" value="Unassembled WGS sequence"/>
</dbReference>
<organism evidence="2 3">
    <name type="scientific">Limosa lapponica baueri</name>
    <dbReference type="NCBI Taxonomy" id="1758121"/>
    <lineage>
        <taxon>Eukaryota</taxon>
        <taxon>Metazoa</taxon>
        <taxon>Chordata</taxon>
        <taxon>Craniata</taxon>
        <taxon>Vertebrata</taxon>
        <taxon>Euteleostomi</taxon>
        <taxon>Archelosauria</taxon>
        <taxon>Archosauria</taxon>
        <taxon>Dinosauria</taxon>
        <taxon>Saurischia</taxon>
        <taxon>Theropoda</taxon>
        <taxon>Coelurosauria</taxon>
        <taxon>Aves</taxon>
        <taxon>Neognathae</taxon>
        <taxon>Neoaves</taxon>
        <taxon>Charadriiformes</taxon>
        <taxon>Scolopacidae</taxon>
        <taxon>Limosa</taxon>
    </lineage>
</organism>